<protein>
    <submittedName>
        <fullName evidence="1">Uncharacterized protein</fullName>
    </submittedName>
</protein>
<gene>
    <name evidence="1" type="ORF">A0O21_00015</name>
</gene>
<dbReference type="Proteomes" id="UP000077317">
    <property type="component" value="Chromosome"/>
</dbReference>
<reference evidence="2" key="2">
    <citation type="submission" date="2016-03" db="EMBL/GenBank/DDBJ databases">
        <title>Streptococcus antelopensis sp. nov., isolated from the feces of the Tibetan antelope (Pantholops hodgsonii) in Hoh Xil National Nature Reserve, Qinghai, China.</title>
        <authorList>
            <person name="Bai X."/>
        </authorList>
    </citation>
    <scope>NUCLEOTIDE SEQUENCE [LARGE SCALE GENOMIC DNA]</scope>
    <source>
        <strain evidence="2">TA 26</strain>
    </source>
</reference>
<dbReference type="RefSeq" id="WP_082854373.1">
    <property type="nucleotide sequence ID" value="NZ_CP014699.1"/>
</dbReference>
<dbReference type="STRING" id="1811193.A0O21_00015"/>
<evidence type="ECO:0000313" key="2">
    <source>
        <dbReference type="Proteomes" id="UP000077317"/>
    </source>
</evidence>
<evidence type="ECO:0000313" key="1">
    <source>
        <dbReference type="EMBL" id="AND78518.1"/>
    </source>
</evidence>
<dbReference type="EMBL" id="CP014699">
    <property type="protein sequence ID" value="AND78518.1"/>
    <property type="molecule type" value="Genomic_DNA"/>
</dbReference>
<accession>A0A172Q4Y1</accession>
<organism evidence="1 2">
    <name type="scientific">Streptococcus pantholopis</name>
    <dbReference type="NCBI Taxonomy" id="1811193"/>
    <lineage>
        <taxon>Bacteria</taxon>
        <taxon>Bacillati</taxon>
        <taxon>Bacillota</taxon>
        <taxon>Bacilli</taxon>
        <taxon>Lactobacillales</taxon>
        <taxon>Streptococcaceae</taxon>
        <taxon>Streptococcus</taxon>
    </lineage>
</organism>
<name>A0A172Q4Y1_9STRE</name>
<reference evidence="1 2" key="1">
    <citation type="journal article" date="2016" name="Int. J. Syst. Evol. Microbiol.">
        <title>Streptococcuspantholopis sp. nov., isolated from faeces of the Tibetan antelope (Pantholops hodgsonii).</title>
        <authorList>
            <person name="Bai X."/>
            <person name="Xiong Y."/>
            <person name="Lu S."/>
            <person name="Jin D."/>
            <person name="Lai X."/>
            <person name="Yang J."/>
            <person name="Niu L."/>
            <person name="Hu S."/>
            <person name="Meng X."/>
            <person name="Pu J."/>
            <person name="Ye C."/>
            <person name="Xu J."/>
        </authorList>
    </citation>
    <scope>NUCLEOTIDE SEQUENCE [LARGE SCALE GENOMIC DNA]</scope>
    <source>
        <strain evidence="1 2">TA 26</strain>
    </source>
</reference>
<sequence>MTKTIDYKSNKKEDRTVTAVISSLETVADSTYRYVYEAGSDPSAFVAADSLDNPDNSQYGFKLEDSKLTLLIWEDGKEKTDLTLKKNK</sequence>
<dbReference type="AlphaFoldDB" id="A0A172Q4Y1"/>
<proteinExistence type="predicted"/>
<keyword evidence="2" id="KW-1185">Reference proteome</keyword>
<dbReference type="KEGG" id="spat:A0O21_00015"/>